<feature type="domain" description="Reverse transcriptase Ty1/copia-type" evidence="1">
    <location>
        <begin position="73"/>
        <end position="176"/>
    </location>
</feature>
<evidence type="ECO:0000259" key="1">
    <source>
        <dbReference type="Pfam" id="PF07727"/>
    </source>
</evidence>
<sequence length="276" mass="30995">MHLRGVFRAAKLPRGQGAIGFTWAFKIKRKVDGSIKKYKAHLIAKGFKQKYGIDYTETFSPAVKYVTLRVMKEKVCCVVPEGVEPYDDFDRLELAKAIYGLKQASRVWNENLDVFVCFIGFEVSAFDPCLYIKVVDGHCVLVLVYVDDALFTGSSLELIAHTKADLKTRFEMTDTTICQRHPQSFGMHECKATASPVDLSTRLVASSESAKINVPFREAVGSPMHLTTATRPDIANAVGYFSHFMDNPQQDCWTADHSLFSRDQVARTPLPAKRQD</sequence>
<dbReference type="EMBL" id="CAKLBY020000306">
    <property type="protein sequence ID" value="CAK7944143.1"/>
    <property type="molecule type" value="Genomic_DNA"/>
</dbReference>
<dbReference type="Pfam" id="PF07727">
    <property type="entry name" value="RVT_2"/>
    <property type="match status" value="2"/>
</dbReference>
<comment type="caution">
    <text evidence="2">The sequence shown here is derived from an EMBL/GenBank/DDBJ whole genome shotgun (WGS) entry which is preliminary data.</text>
</comment>
<dbReference type="PANTHER" id="PTHR11439:SF463">
    <property type="entry name" value="REVERSE TRANSCRIPTASE TY1_COPIA-TYPE DOMAIN-CONTAINING PROTEIN"/>
    <property type="match status" value="1"/>
</dbReference>
<accession>A0AAV1VFF9</accession>
<feature type="domain" description="Reverse transcriptase Ty1/copia-type" evidence="1">
    <location>
        <begin position="6"/>
        <end position="71"/>
    </location>
</feature>
<reference evidence="2" key="1">
    <citation type="submission" date="2024-01" db="EMBL/GenBank/DDBJ databases">
        <authorList>
            <person name="Webb A."/>
        </authorList>
    </citation>
    <scope>NUCLEOTIDE SEQUENCE</scope>
    <source>
        <strain evidence="2">Pm1</strain>
    </source>
</reference>
<dbReference type="AlphaFoldDB" id="A0AAV1VFF9"/>
<organism evidence="2 3">
    <name type="scientific">Peronospora matthiolae</name>
    <dbReference type="NCBI Taxonomy" id="2874970"/>
    <lineage>
        <taxon>Eukaryota</taxon>
        <taxon>Sar</taxon>
        <taxon>Stramenopiles</taxon>
        <taxon>Oomycota</taxon>
        <taxon>Peronosporomycetes</taxon>
        <taxon>Peronosporales</taxon>
        <taxon>Peronosporaceae</taxon>
        <taxon>Peronospora</taxon>
    </lineage>
</organism>
<name>A0AAV1VFF9_9STRA</name>
<gene>
    <name evidence="2" type="ORF">PM001_LOCUS29293</name>
</gene>
<evidence type="ECO:0000313" key="2">
    <source>
        <dbReference type="EMBL" id="CAK7944143.1"/>
    </source>
</evidence>
<proteinExistence type="predicted"/>
<dbReference type="PANTHER" id="PTHR11439">
    <property type="entry name" value="GAG-POL-RELATED RETROTRANSPOSON"/>
    <property type="match status" value="1"/>
</dbReference>
<dbReference type="InterPro" id="IPR013103">
    <property type="entry name" value="RVT_2"/>
</dbReference>
<protein>
    <recommendedName>
        <fullName evidence="1">Reverse transcriptase Ty1/copia-type domain-containing protein</fullName>
    </recommendedName>
</protein>
<dbReference type="Proteomes" id="UP001162060">
    <property type="component" value="Unassembled WGS sequence"/>
</dbReference>
<evidence type="ECO:0000313" key="3">
    <source>
        <dbReference type="Proteomes" id="UP001162060"/>
    </source>
</evidence>